<dbReference type="AlphaFoldDB" id="A0A7M3S981"/>
<sequence>MTDSMAIRKCEMKELETLSEFVFRINNRKEHSSTFCSKNPETIRKEIEESITSDSAISCWQGERLIGILSCYIDEEKNNGDCNLLIEPAVLYDVVAKNLFDALHGQFPSSIRYTFFFPKENKQCAEFLQRLGARKEVNEYALILKRKNRKDIFNLENIKELAPERYPQFVELHDSIFPGVYISGKDIIEDIGKRHFIYSLVEKEQLLAYSVLRVDNQKHVTAEIVAVRSGFRNKGYGRAVLAYLIDKAFTDFEAEYVELIVDGDNENAIHLYLDMGFDIKSENCCYIY</sequence>
<gene>
    <name evidence="2" type="ORF">bsdcttw_41890</name>
</gene>
<dbReference type="KEGG" id="acht:bsdcttw_41890"/>
<accession>A0A7M3S981</accession>
<reference evidence="2 3" key="2">
    <citation type="submission" date="2020-08" db="EMBL/GenBank/DDBJ databases">
        <authorList>
            <person name="Ueki A."/>
            <person name="Tonouchi A."/>
        </authorList>
    </citation>
    <scope>NUCLEOTIDE SEQUENCE [LARGE SCALE GENOMIC DNA]</scope>
    <source>
        <strain evidence="2 3">CTTW</strain>
    </source>
</reference>
<evidence type="ECO:0000313" key="3">
    <source>
        <dbReference type="Proteomes" id="UP000515703"/>
    </source>
</evidence>
<dbReference type="CDD" id="cd04301">
    <property type="entry name" value="NAT_SF"/>
    <property type="match status" value="1"/>
</dbReference>
<dbReference type="EMBL" id="AP023368">
    <property type="protein sequence ID" value="BCK01149.1"/>
    <property type="molecule type" value="Genomic_DNA"/>
</dbReference>
<proteinExistence type="predicted"/>
<dbReference type="InterPro" id="IPR000182">
    <property type="entry name" value="GNAT_dom"/>
</dbReference>
<evidence type="ECO:0000259" key="1">
    <source>
        <dbReference type="PROSITE" id="PS51186"/>
    </source>
</evidence>
<dbReference type="GO" id="GO:0016747">
    <property type="term" value="F:acyltransferase activity, transferring groups other than amino-acyl groups"/>
    <property type="evidence" value="ECO:0007669"/>
    <property type="project" value="InterPro"/>
</dbReference>
<keyword evidence="3" id="KW-1185">Reference proteome</keyword>
<dbReference type="Pfam" id="PF00583">
    <property type="entry name" value="Acetyltransf_1"/>
    <property type="match status" value="1"/>
</dbReference>
<organism evidence="2 3">
    <name type="scientific">Anaerocolumna chitinilytica</name>
    <dbReference type="NCBI Taxonomy" id="1727145"/>
    <lineage>
        <taxon>Bacteria</taxon>
        <taxon>Bacillati</taxon>
        <taxon>Bacillota</taxon>
        <taxon>Clostridia</taxon>
        <taxon>Lachnospirales</taxon>
        <taxon>Lachnospiraceae</taxon>
        <taxon>Anaerocolumna</taxon>
    </lineage>
</organism>
<dbReference type="Gene3D" id="3.40.630.30">
    <property type="match status" value="1"/>
</dbReference>
<dbReference type="Proteomes" id="UP000515703">
    <property type="component" value="Chromosome"/>
</dbReference>
<dbReference type="RefSeq" id="WP_185256748.1">
    <property type="nucleotide sequence ID" value="NZ_AP023368.1"/>
</dbReference>
<dbReference type="SUPFAM" id="SSF55729">
    <property type="entry name" value="Acyl-CoA N-acyltransferases (Nat)"/>
    <property type="match status" value="1"/>
</dbReference>
<reference evidence="2 3" key="1">
    <citation type="submission" date="2020-08" db="EMBL/GenBank/DDBJ databases">
        <title>Draft genome sequencing of an Anaerocolumna strain isolated from anoxic soil subjected to BSD treatment.</title>
        <authorList>
            <person name="Uek A."/>
            <person name="Tonouchi A."/>
        </authorList>
    </citation>
    <scope>NUCLEOTIDE SEQUENCE [LARGE SCALE GENOMIC DNA]</scope>
    <source>
        <strain evidence="2 3">CTTW</strain>
    </source>
</reference>
<dbReference type="InterPro" id="IPR016181">
    <property type="entry name" value="Acyl_CoA_acyltransferase"/>
</dbReference>
<dbReference type="PROSITE" id="PS51186">
    <property type="entry name" value="GNAT"/>
    <property type="match status" value="1"/>
</dbReference>
<feature type="domain" description="N-acetyltransferase" evidence="1">
    <location>
        <begin position="156"/>
        <end position="288"/>
    </location>
</feature>
<protein>
    <recommendedName>
        <fullName evidence="1">N-acetyltransferase domain-containing protein</fullName>
    </recommendedName>
</protein>
<name>A0A7M3S981_9FIRM</name>
<evidence type="ECO:0000313" key="2">
    <source>
        <dbReference type="EMBL" id="BCK01149.1"/>
    </source>
</evidence>